<proteinExistence type="predicted"/>
<accession>A0A9P8W4N8</accession>
<comment type="caution">
    <text evidence="2">The sequence shown here is derived from an EMBL/GenBank/DDBJ whole genome shotgun (WGS) entry which is preliminary data.</text>
</comment>
<evidence type="ECO:0000256" key="1">
    <source>
        <dbReference type="SAM" id="MobiDB-lite"/>
    </source>
</evidence>
<organism evidence="2 3">
    <name type="scientific">Thelonectria olida</name>
    <dbReference type="NCBI Taxonomy" id="1576542"/>
    <lineage>
        <taxon>Eukaryota</taxon>
        <taxon>Fungi</taxon>
        <taxon>Dikarya</taxon>
        <taxon>Ascomycota</taxon>
        <taxon>Pezizomycotina</taxon>
        <taxon>Sordariomycetes</taxon>
        <taxon>Hypocreomycetidae</taxon>
        <taxon>Hypocreales</taxon>
        <taxon>Nectriaceae</taxon>
        <taxon>Thelonectria</taxon>
    </lineage>
</organism>
<dbReference type="Proteomes" id="UP000777438">
    <property type="component" value="Unassembled WGS sequence"/>
</dbReference>
<gene>
    <name evidence="2" type="ORF">B0T10DRAFT_52707</name>
</gene>
<evidence type="ECO:0000313" key="3">
    <source>
        <dbReference type="Proteomes" id="UP000777438"/>
    </source>
</evidence>
<reference evidence="2 3" key="1">
    <citation type="journal article" date="2021" name="Nat. Commun.">
        <title>Genetic determinants of endophytism in the Arabidopsis root mycobiome.</title>
        <authorList>
            <person name="Mesny F."/>
            <person name="Miyauchi S."/>
            <person name="Thiergart T."/>
            <person name="Pickel B."/>
            <person name="Atanasova L."/>
            <person name="Karlsson M."/>
            <person name="Huettel B."/>
            <person name="Barry K.W."/>
            <person name="Haridas S."/>
            <person name="Chen C."/>
            <person name="Bauer D."/>
            <person name="Andreopoulos W."/>
            <person name="Pangilinan J."/>
            <person name="LaButti K."/>
            <person name="Riley R."/>
            <person name="Lipzen A."/>
            <person name="Clum A."/>
            <person name="Drula E."/>
            <person name="Henrissat B."/>
            <person name="Kohler A."/>
            <person name="Grigoriev I.V."/>
            <person name="Martin F.M."/>
            <person name="Hacquard S."/>
        </authorList>
    </citation>
    <scope>NUCLEOTIDE SEQUENCE [LARGE SCALE GENOMIC DNA]</scope>
    <source>
        <strain evidence="2 3">MPI-CAGE-CH-0241</strain>
    </source>
</reference>
<evidence type="ECO:0000313" key="2">
    <source>
        <dbReference type="EMBL" id="KAH6889471.1"/>
    </source>
</evidence>
<protein>
    <submittedName>
        <fullName evidence="2">Uncharacterized protein</fullName>
    </submittedName>
</protein>
<keyword evidence="3" id="KW-1185">Reference proteome</keyword>
<sequence>MPHVFDTEGRLRGEYKWLGPEPTPTPSSSMSVVGLGGGEDGDEGDSDASEHDARDMGLAFSCHLWAYRTGNCDRQRRLVVRIRNDESESDVIDMDALEGDTNMLDDIDAGKSWSASERDIHNAPMSDLAVVIGEFLPVDAMPGRLVKPTALDGWTFNPHKHTIVPRADKSMVVVRRISDRKLTFYLVHDKKGGLCRISQLPRGFDNRIVYYDEWTKTGPISHMTVRKNMWENNILSFCQDFVERRRRCDASNSSIHSDPETSFATGLDRFKSLSLFVMGAWASYRWVSFHVKGGCPKSVKKLRETLDEGLPVLRNSKRRDRYSEYMIET</sequence>
<feature type="region of interest" description="Disordered" evidence="1">
    <location>
        <begin position="14"/>
        <end position="51"/>
    </location>
</feature>
<dbReference type="OrthoDB" id="4779108at2759"/>
<name>A0A9P8W4N8_9HYPO</name>
<dbReference type="AlphaFoldDB" id="A0A9P8W4N8"/>
<dbReference type="EMBL" id="JAGPYM010000011">
    <property type="protein sequence ID" value="KAH6889471.1"/>
    <property type="molecule type" value="Genomic_DNA"/>
</dbReference>